<protein>
    <recommendedName>
        <fullName evidence="7">Large ribosomal subunit protein mL52</fullName>
    </recommendedName>
    <alternativeName>
        <fullName evidence="8">39S ribosomal protein L52, mitochondrial</fullName>
    </alternativeName>
</protein>
<evidence type="ECO:0000256" key="1">
    <source>
        <dbReference type="ARBA" id="ARBA00004173"/>
    </source>
</evidence>
<sequence>MMHALARAVVWQRAVAASSAAVVRPVTRASLHTASPCAAGEKSRLKRGKGRSGNEFGPLTDLPDWSYADGDQAPAPMTAAQLKRKRDAQRRQARVSQLLKDISVASKPARK</sequence>
<dbReference type="KEGG" id="sre:PTSG_01849"/>
<dbReference type="GeneID" id="16078421"/>
<evidence type="ECO:0000256" key="2">
    <source>
        <dbReference type="ARBA" id="ARBA00007232"/>
    </source>
</evidence>
<dbReference type="OMA" id="TRSACFH"/>
<dbReference type="InParanoid" id="F2TZ48"/>
<dbReference type="PANTHER" id="PTHR34090:SF1">
    <property type="entry name" value="LARGE RIBOSOMAL SUBUNIT PROTEIN ML52"/>
    <property type="match status" value="1"/>
</dbReference>
<dbReference type="RefSeq" id="XP_004997828.1">
    <property type="nucleotide sequence ID" value="XM_004997771.1"/>
</dbReference>
<keyword evidence="3" id="KW-0809">Transit peptide</keyword>
<dbReference type="EMBL" id="GL832957">
    <property type="protein sequence ID" value="EGD78872.1"/>
    <property type="molecule type" value="Genomic_DNA"/>
</dbReference>
<keyword evidence="11" id="KW-1185">Reference proteome</keyword>
<evidence type="ECO:0000256" key="9">
    <source>
        <dbReference type="SAM" id="MobiDB-lite"/>
    </source>
</evidence>
<accession>F2TZ48</accession>
<evidence type="ECO:0000256" key="3">
    <source>
        <dbReference type="ARBA" id="ARBA00022946"/>
    </source>
</evidence>
<gene>
    <name evidence="10" type="ORF">PTSG_01849</name>
</gene>
<evidence type="ECO:0000256" key="7">
    <source>
        <dbReference type="ARBA" id="ARBA00035181"/>
    </source>
</evidence>
<comment type="similarity">
    <text evidence="2">Belongs to the mitochondrion-specific ribosomal protein mL52 family.</text>
</comment>
<evidence type="ECO:0000256" key="6">
    <source>
        <dbReference type="ARBA" id="ARBA00023274"/>
    </source>
</evidence>
<dbReference type="OrthoDB" id="10249237at2759"/>
<proteinExistence type="inferred from homology"/>
<comment type="subcellular location">
    <subcellularLocation>
        <location evidence="1">Mitochondrion</location>
    </subcellularLocation>
</comment>
<dbReference type="GO" id="GO:0032543">
    <property type="term" value="P:mitochondrial translation"/>
    <property type="evidence" value="ECO:0007669"/>
    <property type="project" value="InterPro"/>
</dbReference>
<evidence type="ECO:0000256" key="4">
    <source>
        <dbReference type="ARBA" id="ARBA00022980"/>
    </source>
</evidence>
<dbReference type="Proteomes" id="UP000007799">
    <property type="component" value="Unassembled WGS sequence"/>
</dbReference>
<dbReference type="GO" id="GO:0003735">
    <property type="term" value="F:structural constituent of ribosome"/>
    <property type="evidence" value="ECO:0007669"/>
    <property type="project" value="InterPro"/>
</dbReference>
<evidence type="ECO:0000313" key="11">
    <source>
        <dbReference type="Proteomes" id="UP000007799"/>
    </source>
</evidence>
<name>F2TZ48_SALR5</name>
<dbReference type="FunCoup" id="F2TZ48">
    <property type="interactions" value="501"/>
</dbReference>
<organism evidence="11">
    <name type="scientific">Salpingoeca rosetta (strain ATCC 50818 / BSB-021)</name>
    <dbReference type="NCBI Taxonomy" id="946362"/>
    <lineage>
        <taxon>Eukaryota</taxon>
        <taxon>Choanoflagellata</taxon>
        <taxon>Craspedida</taxon>
        <taxon>Salpingoecidae</taxon>
        <taxon>Salpingoeca</taxon>
    </lineage>
</organism>
<reference evidence="10" key="1">
    <citation type="submission" date="2009-08" db="EMBL/GenBank/DDBJ databases">
        <title>Annotation of Salpingoeca rosetta.</title>
        <authorList>
            <consortium name="The Broad Institute Genome Sequencing Platform"/>
            <person name="Russ C."/>
            <person name="Cuomo C."/>
            <person name="Burger G."/>
            <person name="Gray M.W."/>
            <person name="Holland P.W.H."/>
            <person name="King N."/>
            <person name="Lang F.B.F."/>
            <person name="Roger A.J."/>
            <person name="Ruiz-Trillo I."/>
            <person name="Young S.K."/>
            <person name="Zeng Q."/>
            <person name="Gargeya S."/>
            <person name="Alvarado L."/>
            <person name="Berlin A."/>
            <person name="Chapman S.B."/>
            <person name="Chen Z."/>
            <person name="Freedman E."/>
            <person name="Gellesch M."/>
            <person name="Goldberg J."/>
            <person name="Griggs A."/>
            <person name="Gujja S."/>
            <person name="Heilman E."/>
            <person name="Heiman D."/>
            <person name="Howarth C."/>
            <person name="Mehta T."/>
            <person name="Neiman D."/>
            <person name="Pearson M."/>
            <person name="Roberts A."/>
            <person name="Saif S."/>
            <person name="Shea T."/>
            <person name="Shenoy N."/>
            <person name="Sisk P."/>
            <person name="Stolte C."/>
            <person name="Sykes S."/>
            <person name="White J."/>
            <person name="Yandava C."/>
            <person name="Haas B."/>
            <person name="Nusbaum C."/>
            <person name="Birren B."/>
        </authorList>
    </citation>
    <scope>NUCLEOTIDE SEQUENCE [LARGE SCALE GENOMIC DNA]</scope>
    <source>
        <strain evidence="10">ATCC 50818</strain>
    </source>
</reference>
<feature type="compositionally biased region" description="Basic residues" evidence="9">
    <location>
        <begin position="82"/>
        <end position="93"/>
    </location>
</feature>
<keyword evidence="4" id="KW-0689">Ribosomal protein</keyword>
<feature type="region of interest" description="Disordered" evidence="9">
    <location>
        <begin position="30"/>
        <end position="111"/>
    </location>
</feature>
<dbReference type="PANTHER" id="PTHR34090">
    <property type="entry name" value="39S RIBOSOMAL PROTEIN L52, MITOCHONDRIAL"/>
    <property type="match status" value="1"/>
</dbReference>
<evidence type="ECO:0000256" key="5">
    <source>
        <dbReference type="ARBA" id="ARBA00023128"/>
    </source>
</evidence>
<keyword evidence="5" id="KW-0496">Mitochondrion</keyword>
<dbReference type="InterPro" id="IPR034596">
    <property type="entry name" value="Ribosomal_mL52"/>
</dbReference>
<dbReference type="STRING" id="946362.F2TZ48"/>
<dbReference type="GO" id="GO:0005762">
    <property type="term" value="C:mitochondrial large ribosomal subunit"/>
    <property type="evidence" value="ECO:0007669"/>
    <property type="project" value="InterPro"/>
</dbReference>
<keyword evidence="6" id="KW-0687">Ribonucleoprotein</keyword>
<dbReference type="AlphaFoldDB" id="F2TZ48"/>
<evidence type="ECO:0000313" key="10">
    <source>
        <dbReference type="EMBL" id="EGD78872.1"/>
    </source>
</evidence>
<dbReference type="Pfam" id="PF18699">
    <property type="entry name" value="MRPL52"/>
    <property type="match status" value="1"/>
</dbReference>
<evidence type="ECO:0000256" key="8">
    <source>
        <dbReference type="ARBA" id="ARBA00035425"/>
    </source>
</evidence>